<dbReference type="Pfam" id="PF01328">
    <property type="entry name" value="Peroxidase_2"/>
    <property type="match status" value="1"/>
</dbReference>
<dbReference type="SUPFAM" id="SSF47571">
    <property type="entry name" value="Cloroperoxidase"/>
    <property type="match status" value="1"/>
</dbReference>
<dbReference type="PANTHER" id="PTHR33577">
    <property type="entry name" value="STERIGMATOCYSTIN BIOSYNTHESIS PEROXIDASE STCC-RELATED"/>
    <property type="match status" value="1"/>
</dbReference>
<dbReference type="Gene3D" id="1.10.489.10">
    <property type="entry name" value="Chloroperoxidase-like"/>
    <property type="match status" value="1"/>
</dbReference>
<dbReference type="AlphaFoldDB" id="A0A4Q2D0Q9"/>
<evidence type="ECO:0000256" key="6">
    <source>
        <dbReference type="ARBA" id="ARBA00023004"/>
    </source>
</evidence>
<evidence type="ECO:0000256" key="5">
    <source>
        <dbReference type="ARBA" id="ARBA00023002"/>
    </source>
</evidence>
<dbReference type="InterPro" id="IPR036851">
    <property type="entry name" value="Chloroperoxidase-like_sf"/>
</dbReference>
<comment type="caution">
    <text evidence="11">The sequence shown here is derived from an EMBL/GenBank/DDBJ whole genome shotgun (WGS) entry which is preliminary data.</text>
</comment>
<accession>A0A4Q2D0Q9</accession>
<evidence type="ECO:0000256" key="7">
    <source>
        <dbReference type="ARBA" id="ARBA00025795"/>
    </source>
</evidence>
<feature type="region of interest" description="Disordered" evidence="8">
    <location>
        <begin position="39"/>
        <end position="70"/>
    </location>
</feature>
<evidence type="ECO:0000313" key="11">
    <source>
        <dbReference type="EMBL" id="RXW12747.1"/>
    </source>
</evidence>
<name>A0A4Q2D0Q9_9AGAR</name>
<keyword evidence="9" id="KW-0732">Signal</keyword>
<comment type="similarity">
    <text evidence="7">Belongs to the chloroperoxidase family.</text>
</comment>
<gene>
    <name evidence="11" type="ORF">EST38_g13107</name>
</gene>
<dbReference type="Proteomes" id="UP000290288">
    <property type="component" value="Unassembled WGS sequence"/>
</dbReference>
<reference evidence="11 12" key="1">
    <citation type="submission" date="2019-01" db="EMBL/GenBank/DDBJ databases">
        <title>Draft genome sequence of Psathyrella aberdarensis IHI B618.</title>
        <authorList>
            <person name="Buettner E."/>
            <person name="Kellner H."/>
        </authorList>
    </citation>
    <scope>NUCLEOTIDE SEQUENCE [LARGE SCALE GENOMIC DNA]</scope>
    <source>
        <strain evidence="11 12">IHI B618</strain>
    </source>
</reference>
<evidence type="ECO:0000259" key="10">
    <source>
        <dbReference type="PROSITE" id="PS51405"/>
    </source>
</evidence>
<comment type="cofactor">
    <cofactor evidence="1">
        <name>heme b</name>
        <dbReference type="ChEBI" id="CHEBI:60344"/>
    </cofactor>
</comment>
<dbReference type="PANTHER" id="PTHR33577:SF16">
    <property type="entry name" value="HEME HALOPEROXIDASE FAMILY PROFILE DOMAIN-CONTAINING PROTEIN"/>
    <property type="match status" value="1"/>
</dbReference>
<organism evidence="11 12">
    <name type="scientific">Candolleomyces aberdarensis</name>
    <dbReference type="NCBI Taxonomy" id="2316362"/>
    <lineage>
        <taxon>Eukaryota</taxon>
        <taxon>Fungi</taxon>
        <taxon>Dikarya</taxon>
        <taxon>Basidiomycota</taxon>
        <taxon>Agaricomycotina</taxon>
        <taxon>Agaricomycetes</taxon>
        <taxon>Agaricomycetidae</taxon>
        <taxon>Agaricales</taxon>
        <taxon>Agaricineae</taxon>
        <taxon>Psathyrellaceae</taxon>
        <taxon>Candolleomyces</taxon>
    </lineage>
</organism>
<dbReference type="EC" id="1.11.2.1" evidence="11"/>
<keyword evidence="12" id="KW-1185">Reference proteome</keyword>
<keyword evidence="2 11" id="KW-0575">Peroxidase</keyword>
<keyword evidence="3" id="KW-0349">Heme</keyword>
<keyword evidence="4" id="KW-0479">Metal-binding</keyword>
<evidence type="ECO:0000256" key="3">
    <source>
        <dbReference type="ARBA" id="ARBA00022617"/>
    </source>
</evidence>
<dbReference type="PROSITE" id="PS51405">
    <property type="entry name" value="HEME_HALOPEROXIDASE"/>
    <property type="match status" value="1"/>
</dbReference>
<proteinExistence type="inferred from homology"/>
<dbReference type="OrthoDB" id="2542103at2759"/>
<evidence type="ECO:0000256" key="1">
    <source>
        <dbReference type="ARBA" id="ARBA00001970"/>
    </source>
</evidence>
<feature type="signal peptide" evidence="9">
    <location>
        <begin position="1"/>
        <end position="24"/>
    </location>
</feature>
<evidence type="ECO:0000313" key="12">
    <source>
        <dbReference type="Proteomes" id="UP000290288"/>
    </source>
</evidence>
<dbReference type="GO" id="GO:0004601">
    <property type="term" value="F:peroxidase activity"/>
    <property type="evidence" value="ECO:0007669"/>
    <property type="project" value="UniProtKB-KW"/>
</dbReference>
<keyword evidence="6" id="KW-0408">Iron</keyword>
<feature type="domain" description="Heme haloperoxidase family profile" evidence="10">
    <location>
        <begin position="78"/>
        <end position="308"/>
    </location>
</feature>
<protein>
    <submittedName>
        <fullName evidence="11">Heme-thiolate peroxidase</fullName>
        <ecNumber evidence="11">1.11.2.1</ecNumber>
    </submittedName>
</protein>
<evidence type="ECO:0000256" key="4">
    <source>
        <dbReference type="ARBA" id="ARBA00022723"/>
    </source>
</evidence>
<dbReference type="InterPro" id="IPR000028">
    <property type="entry name" value="Chloroperoxidase"/>
</dbReference>
<evidence type="ECO:0000256" key="2">
    <source>
        <dbReference type="ARBA" id="ARBA00022559"/>
    </source>
</evidence>
<sequence>MVSKSVALLTTFLFTLGTLPTSLAFPNLQVSNGDLVRRQEAADSTTSQAGGGRPGQGIDPPPPPGPPSFAGLKLVNDADHPWKPLREGDIRGPCPGLNTLASHGYLPRNGVASPSDIVKAVQEGFNMENKFAISVTYLGHLLDGNLVTDLLSIGGKTPNTGPAPPPPAHAGGLNVHGAFEGDAGITRADAFFGDNHSFNQTLFDKFVDFSNRYGGGYYNLSVAAELRYSRIQDSIATNPDFSFKNVRYITAYGETVFPVTLFVDGRVTTDRKLSMEDAASFFRDMKFPPDFHRAAQPSSNEGIPQVLAPHPWLPGGNADGKVNNYVADPDSADFQHLCRMYTNVVENVVGLYPNPTGILKRNLIKNLHYWYTGVNVTFGGCTELFPYGQL</sequence>
<feature type="chain" id="PRO_5020240720" evidence="9">
    <location>
        <begin position="25"/>
        <end position="390"/>
    </location>
</feature>
<dbReference type="GO" id="GO:0046872">
    <property type="term" value="F:metal ion binding"/>
    <property type="evidence" value="ECO:0007669"/>
    <property type="project" value="UniProtKB-KW"/>
</dbReference>
<evidence type="ECO:0000256" key="9">
    <source>
        <dbReference type="SAM" id="SignalP"/>
    </source>
</evidence>
<dbReference type="EMBL" id="SDEE01001134">
    <property type="protein sequence ID" value="RXW12747.1"/>
    <property type="molecule type" value="Genomic_DNA"/>
</dbReference>
<keyword evidence="5 11" id="KW-0560">Oxidoreductase</keyword>
<evidence type="ECO:0000256" key="8">
    <source>
        <dbReference type="SAM" id="MobiDB-lite"/>
    </source>
</evidence>